<sequence length="126" mass="15028">MFCKSMELQLKYCLLPGLQRVFSSFLTKGKKPLSQLKENNATIGTFTHILKDENHRGQLAGKFLKFENALCNKAWWDEYYFDLDEFRELRNKCCHTEKFEWNHVEKLLENLFKRKAFLKTQIGKSI</sequence>
<evidence type="ECO:0000313" key="1">
    <source>
        <dbReference type="EMBL" id="SPF51532.1"/>
    </source>
</evidence>
<gene>
    <name evidence="1" type="ORF">SBF1_5120004</name>
</gene>
<evidence type="ECO:0000313" key="2">
    <source>
        <dbReference type="Proteomes" id="UP000238916"/>
    </source>
</evidence>
<dbReference type="EMBL" id="OMOF01000460">
    <property type="protein sequence ID" value="SPF51532.1"/>
    <property type="molecule type" value="Genomic_DNA"/>
</dbReference>
<dbReference type="Proteomes" id="UP000238916">
    <property type="component" value="Unassembled WGS sequence"/>
</dbReference>
<accession>A0A2U3LI37</accession>
<reference evidence="2" key="1">
    <citation type="submission" date="2018-02" db="EMBL/GenBank/DDBJ databases">
        <authorList>
            <person name="Hausmann B."/>
        </authorList>
    </citation>
    <scope>NUCLEOTIDE SEQUENCE [LARGE SCALE GENOMIC DNA]</scope>
    <source>
        <strain evidence="2">Peat soil MAG SbF1</strain>
    </source>
</reference>
<evidence type="ECO:0008006" key="3">
    <source>
        <dbReference type="Google" id="ProtNLM"/>
    </source>
</evidence>
<organism evidence="1 2">
    <name type="scientific">Candidatus Desulfosporosinus infrequens</name>
    <dbReference type="NCBI Taxonomy" id="2043169"/>
    <lineage>
        <taxon>Bacteria</taxon>
        <taxon>Bacillati</taxon>
        <taxon>Bacillota</taxon>
        <taxon>Clostridia</taxon>
        <taxon>Eubacteriales</taxon>
        <taxon>Desulfitobacteriaceae</taxon>
        <taxon>Desulfosporosinus</taxon>
    </lineage>
</organism>
<proteinExistence type="predicted"/>
<protein>
    <recommendedName>
        <fullName evidence="3">Swt1-like HEPN domain-containing protein</fullName>
    </recommendedName>
</protein>
<dbReference type="AlphaFoldDB" id="A0A2U3LI37"/>
<name>A0A2U3LI37_9FIRM</name>